<comment type="caution">
    <text evidence="2">The sequence shown here is derived from an EMBL/GenBank/DDBJ whole genome shotgun (WGS) entry which is preliminary data.</text>
</comment>
<sequence length="386" mass="44021">MEASPSSGFWPVTHPAWMTHTRGRKDNPRKYRNRGNGASSLREMALRSCIWNIDNYGEDTLSSVPLYYGTMIYDRLMTGNTLSIRSWLLFKARYQENIRDHYRLTVRGDSSESPKEIPSIAKQLSSLSFETLTFICIRNLPIDMDALWQLMHITSLRVLMLQDSGALRHEVFDLSETVAKPDAGEITDYIVRKWSDAVHDRRHFPNLRVLELQSAGITTGALKSVALFPSLVFCNLIFPSAQFLLDGLGDSPWVPCTHASTQNNSQNFNPSTILARLDIDMHRKMALLYQAALDYVDTSNLATSPKGDLPILSLDYTDPSDQNSSHRNRSMWYLRTSDGCKTLQESLDSTQGRRRRRENDDQFQQGKRKIRASRKKGVDSLLGEFF</sequence>
<evidence type="ECO:0000256" key="1">
    <source>
        <dbReference type="SAM" id="MobiDB-lite"/>
    </source>
</evidence>
<feature type="region of interest" description="Disordered" evidence="1">
    <location>
        <begin position="346"/>
        <end position="370"/>
    </location>
</feature>
<evidence type="ECO:0000313" key="2">
    <source>
        <dbReference type="EMBL" id="KAF2204112.1"/>
    </source>
</evidence>
<dbReference type="OrthoDB" id="5273928at2759"/>
<reference evidence="2" key="1">
    <citation type="journal article" date="2020" name="Stud. Mycol.">
        <title>101 Dothideomycetes genomes: a test case for predicting lifestyles and emergence of pathogens.</title>
        <authorList>
            <person name="Haridas S."/>
            <person name="Albert R."/>
            <person name="Binder M."/>
            <person name="Bloem J."/>
            <person name="Labutti K."/>
            <person name="Salamov A."/>
            <person name="Andreopoulos B."/>
            <person name="Baker S."/>
            <person name="Barry K."/>
            <person name="Bills G."/>
            <person name="Bluhm B."/>
            <person name="Cannon C."/>
            <person name="Castanera R."/>
            <person name="Culley D."/>
            <person name="Daum C."/>
            <person name="Ezra D."/>
            <person name="Gonzalez J."/>
            <person name="Henrissat B."/>
            <person name="Kuo A."/>
            <person name="Liang C."/>
            <person name="Lipzen A."/>
            <person name="Lutzoni F."/>
            <person name="Magnuson J."/>
            <person name="Mondo S."/>
            <person name="Nolan M."/>
            <person name="Ohm R."/>
            <person name="Pangilinan J."/>
            <person name="Park H.-J."/>
            <person name="Ramirez L."/>
            <person name="Alfaro M."/>
            <person name="Sun H."/>
            <person name="Tritt A."/>
            <person name="Yoshinaga Y."/>
            <person name="Zwiers L.-H."/>
            <person name="Turgeon B."/>
            <person name="Goodwin S."/>
            <person name="Spatafora J."/>
            <person name="Crous P."/>
            <person name="Grigoriev I."/>
        </authorList>
    </citation>
    <scope>NUCLEOTIDE SEQUENCE</scope>
    <source>
        <strain evidence="2">ATCC 74209</strain>
    </source>
</reference>
<gene>
    <name evidence="2" type="ORF">GQ43DRAFT_461020</name>
</gene>
<evidence type="ECO:0000313" key="3">
    <source>
        <dbReference type="Proteomes" id="UP000799536"/>
    </source>
</evidence>
<dbReference type="EMBL" id="ML993884">
    <property type="protein sequence ID" value="KAF2204112.1"/>
    <property type="molecule type" value="Genomic_DNA"/>
</dbReference>
<dbReference type="AlphaFoldDB" id="A0A9P4MVH3"/>
<dbReference type="Proteomes" id="UP000799536">
    <property type="component" value="Unassembled WGS sequence"/>
</dbReference>
<keyword evidence="3" id="KW-1185">Reference proteome</keyword>
<accession>A0A9P4MVH3</accession>
<protein>
    <submittedName>
        <fullName evidence="2">Uncharacterized protein</fullName>
    </submittedName>
</protein>
<proteinExistence type="predicted"/>
<name>A0A9P4MVH3_9PLEO</name>
<organism evidence="2 3">
    <name type="scientific">Delitschia confertaspora ATCC 74209</name>
    <dbReference type="NCBI Taxonomy" id="1513339"/>
    <lineage>
        <taxon>Eukaryota</taxon>
        <taxon>Fungi</taxon>
        <taxon>Dikarya</taxon>
        <taxon>Ascomycota</taxon>
        <taxon>Pezizomycotina</taxon>
        <taxon>Dothideomycetes</taxon>
        <taxon>Pleosporomycetidae</taxon>
        <taxon>Pleosporales</taxon>
        <taxon>Delitschiaceae</taxon>
        <taxon>Delitschia</taxon>
    </lineage>
</organism>